<dbReference type="PROSITE" id="PS51918">
    <property type="entry name" value="RADICAL_SAM"/>
    <property type="match status" value="1"/>
</dbReference>
<dbReference type="Proteomes" id="UP001321582">
    <property type="component" value="Chromosome"/>
</dbReference>
<dbReference type="CDD" id="cd01335">
    <property type="entry name" value="Radical_SAM"/>
    <property type="match status" value="1"/>
</dbReference>
<keyword evidence="3 5" id="KW-0408">Iron</keyword>
<dbReference type="PANTHER" id="PTHR43726:SF1">
    <property type="entry name" value="BIOTIN SYNTHASE"/>
    <property type="match status" value="1"/>
</dbReference>
<dbReference type="AlphaFoldDB" id="A0AAU9E480"/>
<keyword evidence="9" id="KW-1185">Reference proteome</keyword>
<organism evidence="8 9">
    <name type="scientific">Haliovirga abyssi</name>
    <dbReference type="NCBI Taxonomy" id="2996794"/>
    <lineage>
        <taxon>Bacteria</taxon>
        <taxon>Fusobacteriati</taxon>
        <taxon>Fusobacteriota</taxon>
        <taxon>Fusobacteriia</taxon>
        <taxon>Fusobacteriales</taxon>
        <taxon>Haliovirgaceae</taxon>
        <taxon>Haliovirga</taxon>
    </lineage>
</organism>
<keyword evidence="1 5" id="KW-0949">S-adenosyl-L-methionine</keyword>
<dbReference type="InterPro" id="IPR034422">
    <property type="entry name" value="HydE/PylB-like"/>
</dbReference>
<dbReference type="SMART" id="SM00729">
    <property type="entry name" value="Elp3"/>
    <property type="match status" value="1"/>
</dbReference>
<dbReference type="PIRSF" id="PIRSF004762">
    <property type="entry name" value="CHP00423"/>
    <property type="match status" value="1"/>
</dbReference>
<dbReference type="InterPro" id="IPR058240">
    <property type="entry name" value="rSAM_sf"/>
</dbReference>
<dbReference type="SFLD" id="SFLDG01060">
    <property type="entry name" value="BATS_domain_containing"/>
    <property type="match status" value="1"/>
</dbReference>
<dbReference type="InterPro" id="IPR024021">
    <property type="entry name" value="FeFe-hyd_HydE_rSAM"/>
</dbReference>
<keyword evidence="2" id="KW-0479">Metal-binding</keyword>
<name>A0AAU9E480_9FUSO</name>
<sequence length="358" mass="41106">MSSVSNEKELGRNEILSFMKEENEEKLKELYKKAYKIKLDNVGDKVYYRGIIEFSNICQKNCNYCGIRKSNSDVHRFTMSEEEILESAKWSYENSYGSLVLQSGERQDEEYIEFVTGLIEKIKKLSNGELGITLSLGEQTFETYEKWYNAGAHRYLLRIETSNKELYNKLHPADHKFETRINCLKDLKKIGYQVGTGVMIGLPEQTEEDLVDDILFFKDMDIDMIGMGPYIVSEKTPIGEIAQNSKEIKKKRFELGLKMIALTRIYLKDINIAATTALQALNPVGREAGLKAGANIIMPVITHKNYRKDYQLYDNKPCIDDNAVECKACLENRIKGVGDKIGYGEWGDSLHYKNKKKM</sequence>
<feature type="binding site" evidence="5">
    <location>
        <position position="62"/>
    </location>
    <ligand>
        <name>[4Fe-4S] cluster</name>
        <dbReference type="ChEBI" id="CHEBI:49883"/>
        <note>4Fe-4S-S-AdoMet</note>
    </ligand>
</feature>
<comment type="cofactor">
    <cofactor evidence="5">
        <name>[4Fe-4S] cluster</name>
        <dbReference type="ChEBI" id="CHEBI:49883"/>
    </cofactor>
    <text evidence="5">Binds 1 [4Fe-4S] cluster. The cluster is coordinated with 3 cysteines and an exchangeable S-adenosyl-L-methionine.</text>
</comment>
<evidence type="ECO:0000256" key="2">
    <source>
        <dbReference type="ARBA" id="ARBA00022723"/>
    </source>
</evidence>
<dbReference type="InterPro" id="IPR013785">
    <property type="entry name" value="Aldolase_TIM"/>
</dbReference>
<dbReference type="Gene3D" id="3.20.20.70">
    <property type="entry name" value="Aldolase class I"/>
    <property type="match status" value="1"/>
</dbReference>
<feature type="binding site" evidence="5">
    <location>
        <position position="65"/>
    </location>
    <ligand>
        <name>[4Fe-4S] cluster</name>
        <dbReference type="ChEBI" id="CHEBI:49883"/>
        <note>4Fe-4S-S-AdoMet</note>
    </ligand>
</feature>
<dbReference type="PANTHER" id="PTHR43726">
    <property type="entry name" value="3-METHYLORNITHINE SYNTHASE"/>
    <property type="match status" value="1"/>
</dbReference>
<dbReference type="GO" id="GO:0046872">
    <property type="term" value="F:metal ion binding"/>
    <property type="evidence" value="ECO:0007669"/>
    <property type="project" value="UniProtKB-KW"/>
</dbReference>
<keyword evidence="4 5" id="KW-0411">Iron-sulfur</keyword>
<dbReference type="SFLD" id="SFLDS00029">
    <property type="entry name" value="Radical_SAM"/>
    <property type="match status" value="1"/>
</dbReference>
<feature type="domain" description="Radical SAM core" evidence="7">
    <location>
        <begin position="44"/>
        <end position="266"/>
    </location>
</feature>
<evidence type="ECO:0000256" key="3">
    <source>
        <dbReference type="ARBA" id="ARBA00023004"/>
    </source>
</evidence>
<dbReference type="SFLD" id="SFLDG01082">
    <property type="entry name" value="B12-binding_domain_containing"/>
    <property type="match status" value="1"/>
</dbReference>
<keyword evidence="5" id="KW-0004">4Fe-4S</keyword>
<dbReference type="GO" id="GO:0051539">
    <property type="term" value="F:4 iron, 4 sulfur cluster binding"/>
    <property type="evidence" value="ECO:0007669"/>
    <property type="project" value="UniProtKB-KW"/>
</dbReference>
<dbReference type="SFLD" id="SFLDG01280">
    <property type="entry name" value="HydE/PylB-like"/>
    <property type="match status" value="1"/>
</dbReference>
<gene>
    <name evidence="8" type="ORF">HLVA_18690</name>
</gene>
<dbReference type="Pfam" id="PF04055">
    <property type="entry name" value="Radical_SAM"/>
    <property type="match status" value="1"/>
</dbReference>
<evidence type="ECO:0000313" key="9">
    <source>
        <dbReference type="Proteomes" id="UP001321582"/>
    </source>
</evidence>
<evidence type="ECO:0000256" key="1">
    <source>
        <dbReference type="ARBA" id="ARBA00022691"/>
    </source>
</evidence>
<accession>A0AAU9E480</accession>
<evidence type="ECO:0000259" key="7">
    <source>
        <dbReference type="PROSITE" id="PS51918"/>
    </source>
</evidence>
<dbReference type="EMBL" id="AP027059">
    <property type="protein sequence ID" value="BDU51300.1"/>
    <property type="molecule type" value="Genomic_DNA"/>
</dbReference>
<dbReference type="InterPro" id="IPR006638">
    <property type="entry name" value="Elp3/MiaA/NifB-like_rSAM"/>
</dbReference>
<reference evidence="8 9" key="1">
    <citation type="submission" date="2022-11" db="EMBL/GenBank/DDBJ databases">
        <title>Haliovirga abyssi gen. nov., sp. nov., a mesophilic fermentative bacterium isolated from the Iheya North hydrothermal field and the proposal of Haliovirgaceae fam. nov.</title>
        <authorList>
            <person name="Miyazaki U."/>
            <person name="Tame A."/>
            <person name="Miyazaki J."/>
            <person name="Takai K."/>
            <person name="Sawayama S."/>
            <person name="Kitajima M."/>
            <person name="Okamoto A."/>
            <person name="Nakagawa S."/>
        </authorList>
    </citation>
    <scope>NUCLEOTIDE SEQUENCE [LARGE SCALE GENOMIC DNA]</scope>
    <source>
        <strain evidence="8 9">IC12</strain>
    </source>
</reference>
<dbReference type="SUPFAM" id="SSF102114">
    <property type="entry name" value="Radical SAM enzymes"/>
    <property type="match status" value="1"/>
</dbReference>
<proteinExistence type="predicted"/>
<dbReference type="SFLD" id="SFLDF00348">
    <property type="entry name" value="FeFe_hydrogenase_maturase_(Hyd"/>
    <property type="match status" value="1"/>
</dbReference>
<evidence type="ECO:0000256" key="5">
    <source>
        <dbReference type="PIRSR" id="PIRSR004762-1"/>
    </source>
</evidence>
<evidence type="ECO:0000256" key="4">
    <source>
        <dbReference type="ARBA" id="ARBA00023014"/>
    </source>
</evidence>
<dbReference type="NCBIfam" id="TIGR03956">
    <property type="entry name" value="rSAM_HydE"/>
    <property type="match status" value="1"/>
</dbReference>
<protein>
    <submittedName>
        <fullName evidence="8">[FeFe] hydrogenase H-cluster radical SAM maturase HydE</fullName>
    </submittedName>
</protein>
<evidence type="ECO:0000313" key="8">
    <source>
        <dbReference type="EMBL" id="BDU51300.1"/>
    </source>
</evidence>
<feature type="binding site" evidence="5">
    <location>
        <position position="58"/>
    </location>
    <ligand>
        <name>[4Fe-4S] cluster</name>
        <dbReference type="ChEBI" id="CHEBI:49883"/>
        <note>4Fe-4S-S-AdoMet</note>
    </ligand>
</feature>
<dbReference type="InterPro" id="IPR007197">
    <property type="entry name" value="rSAM"/>
</dbReference>
<feature type="binding site" evidence="6">
    <location>
        <position position="135"/>
    </location>
    <ligand>
        <name>(3R)-3-methyl-D-ornithine</name>
        <dbReference type="ChEBI" id="CHEBI:64642"/>
    </ligand>
</feature>
<feature type="binding site" evidence="6">
    <location>
        <position position="160"/>
    </location>
    <ligand>
        <name>S-adenosyl-L-methionine</name>
        <dbReference type="ChEBI" id="CHEBI:59789"/>
    </ligand>
</feature>
<dbReference type="RefSeq" id="WP_307904169.1">
    <property type="nucleotide sequence ID" value="NZ_AP027059.1"/>
</dbReference>
<evidence type="ECO:0000256" key="6">
    <source>
        <dbReference type="PIRSR" id="PIRSR004762-2"/>
    </source>
</evidence>
<dbReference type="GO" id="GO:0016740">
    <property type="term" value="F:transferase activity"/>
    <property type="evidence" value="ECO:0007669"/>
    <property type="project" value="TreeGrafter"/>
</dbReference>
<dbReference type="KEGG" id="haby:HLVA_18690"/>
<feature type="binding site" evidence="6">
    <location>
        <position position="180"/>
    </location>
    <ligand>
        <name>S-adenosyl-L-methionine</name>
        <dbReference type="ChEBI" id="CHEBI:59789"/>
    </ligand>
</feature>